<evidence type="ECO:0000313" key="4">
    <source>
        <dbReference type="Proteomes" id="UP000279057"/>
    </source>
</evidence>
<dbReference type="Proteomes" id="UP000279057">
    <property type="component" value="Unassembled WGS sequence"/>
</dbReference>
<reference evidence="3 4" key="1">
    <citation type="submission" date="2018-08" db="EMBL/GenBank/DDBJ databases">
        <title>Recombination of ecologically and evolutionarily significant loci maintains genetic cohesion in the Pseudomonas syringae species complex.</title>
        <authorList>
            <person name="Dillon M."/>
            <person name="Thakur S."/>
            <person name="Almeida R.N.D."/>
            <person name="Weir B.S."/>
            <person name="Guttman D.S."/>
        </authorList>
    </citation>
    <scope>NUCLEOTIDE SEQUENCE [LARGE SCALE GENOMIC DNA]</scope>
    <source>
        <strain evidence="2 3">ICMP 4324</strain>
        <strain evidence="1 4">ICMP 4332</strain>
    </source>
</reference>
<protein>
    <submittedName>
        <fullName evidence="1">Uncharacterized protein</fullName>
    </submittedName>
</protein>
<gene>
    <name evidence="2" type="ORF">ALQ73_101280</name>
    <name evidence="1" type="ORF">ALQ74_03218</name>
</gene>
<organism evidence="1 4">
    <name type="scientific">Pseudomonas savastanoi pv. glycinea</name>
    <name type="common">Pseudomonas syringae pv. glycinea</name>
    <dbReference type="NCBI Taxonomy" id="318"/>
    <lineage>
        <taxon>Bacteria</taxon>
        <taxon>Pseudomonadati</taxon>
        <taxon>Pseudomonadota</taxon>
        <taxon>Gammaproteobacteria</taxon>
        <taxon>Pseudomonadales</taxon>
        <taxon>Pseudomonadaceae</taxon>
        <taxon>Pseudomonas</taxon>
    </lineage>
</organism>
<evidence type="ECO:0000313" key="1">
    <source>
        <dbReference type="EMBL" id="RMM59414.1"/>
    </source>
</evidence>
<sequence>MKIECVAGMDPARKRCVAVGENSAETLADFLADGLIIVPVMIENARKLFGQDDIDVYAIVQTVWMTRYAVPAVEQDFTGWPWRQGQTGNQPRVQKMTMEQRAPYPRSADNADKMNLPEGMTCGDCVHCRRCTMMFGHIPEDEACDWSPSRFTPVKVVA</sequence>
<name>A0A3M3FD43_PSESG</name>
<accession>A0A3M3FD43</accession>
<dbReference type="EMBL" id="RBOM01000299">
    <property type="protein sequence ID" value="RMM59414.1"/>
    <property type="molecule type" value="Genomic_DNA"/>
</dbReference>
<proteinExistence type="predicted"/>
<dbReference type="EMBL" id="RBON01000088">
    <property type="protein sequence ID" value="RMM71647.1"/>
    <property type="molecule type" value="Genomic_DNA"/>
</dbReference>
<dbReference type="AlphaFoldDB" id="A0A3M3FD43"/>
<evidence type="ECO:0000313" key="3">
    <source>
        <dbReference type="Proteomes" id="UP000276829"/>
    </source>
</evidence>
<dbReference type="Proteomes" id="UP000276829">
    <property type="component" value="Unassembled WGS sequence"/>
</dbReference>
<evidence type="ECO:0000313" key="2">
    <source>
        <dbReference type="EMBL" id="RMM71647.1"/>
    </source>
</evidence>
<comment type="caution">
    <text evidence="1">The sequence shown here is derived from an EMBL/GenBank/DDBJ whole genome shotgun (WGS) entry which is preliminary data.</text>
</comment>
<dbReference type="RefSeq" id="WP_011168546.1">
    <property type="nucleotide sequence ID" value="NZ_RBOM01000299.1"/>
</dbReference>